<dbReference type="InterPro" id="IPR013332">
    <property type="entry name" value="KPR_N"/>
</dbReference>
<dbReference type="PANTHER" id="PTHR21708:SF26">
    <property type="entry name" value="2-DEHYDROPANTOATE 2-REDUCTASE"/>
    <property type="match status" value="1"/>
</dbReference>
<dbReference type="InterPro" id="IPR051402">
    <property type="entry name" value="KPR-Related"/>
</dbReference>
<dbReference type="InterPro" id="IPR001638">
    <property type="entry name" value="Solute-binding_3/MltF_N"/>
</dbReference>
<gene>
    <name evidence="6" type="ORF">AK812_SmicGene39689</name>
</gene>
<keyword evidence="2" id="KW-0521">NADP</keyword>
<dbReference type="SUPFAM" id="SSF53850">
    <property type="entry name" value="Periplasmic binding protein-like II"/>
    <property type="match status" value="1"/>
</dbReference>
<name>A0A1Q9CAM2_SYMMI</name>
<feature type="region of interest" description="Disordered" evidence="4">
    <location>
        <begin position="36"/>
        <end position="60"/>
    </location>
</feature>
<dbReference type="GO" id="GO:0005737">
    <property type="term" value="C:cytoplasm"/>
    <property type="evidence" value="ECO:0007669"/>
    <property type="project" value="TreeGrafter"/>
</dbReference>
<dbReference type="Pfam" id="PF02558">
    <property type="entry name" value="ApbA"/>
    <property type="match status" value="1"/>
</dbReference>
<evidence type="ECO:0000256" key="4">
    <source>
        <dbReference type="SAM" id="MobiDB-lite"/>
    </source>
</evidence>
<sequence length="809" mass="87456">MQVTSRGSCAALLTAGLASAVLIWWSWRARRKAEGDEAVQAVSVPKQPVSRRAEPGPTRGPIATAIHTKVSSALQPSELRIHDDSAAHRGHAGVAGAQIPETHFKVEVVSAAFEGIRKLERQRKVQDLLKEEFAAGLHALELTCRTPAEHAKVRERDWTHVKDGVMVTVDELRRQLAPTGVLRAGINLANFLLVTGQSARGAPEGVSPDLAAEIAKRLGTALRLVPFPNPKDLGDAVDEGCWDIALIGAEPQREEKIAFSKPYVEIPATYLVPSNSKLRSIEEVDSPTVRIACMGGTAFGLWLDKNICRASVIKVDSMDAALKLLVDGQADVLANLRERLLSDVLHVPGGRILEGHFMTAALPQLVKQAVGTSKRRGTHAAAFLAETVEELKANGFVESLIAKHGVGGKLVVPIEGPETKRRRTDVASDGKGSIAILGCGAMGCVYAAFFARAGHEVWVVDVWPEHISKMREEGLRLQGPTGDFTVRVNATLSAYDVPRSDLVIIATKMRDLESAAQLAPKLTKEDGVILSIQNGLGAAERLLKHVDAGRGMLGIASNFGACMRGPGHAEHKSMNRIILGELGEKATERLQKVSCIWSSVGFNVEAASDIQQKIWEKLICNVFVGGTCAITDFKVGEMVDNPFAKQVAVACAKEAYEVGKSKGIKFGFEDLEEFVDKFASTVRDTYPSMAQDHRKRQTSEVDVINGAIPPEAAKQGLAAPVNDTVASLLREQGLGCDNMTLLVVELQPSQRSQMRQLWTFPHGSAVHRAGGKVTMTPSSRRRVVMQLQNVKRSSRAKVKNAGRSKMRSS</sequence>
<dbReference type="SUPFAM" id="SSF48179">
    <property type="entry name" value="6-phosphogluconate dehydrogenase C-terminal domain-like"/>
    <property type="match status" value="1"/>
</dbReference>
<dbReference type="SUPFAM" id="SSF51735">
    <property type="entry name" value="NAD(P)-binding Rossmann-fold domains"/>
    <property type="match status" value="1"/>
</dbReference>
<dbReference type="AlphaFoldDB" id="A0A1Q9CAM2"/>
<comment type="caution">
    <text evidence="6">The sequence shown here is derived from an EMBL/GenBank/DDBJ whole genome shotgun (WGS) entry which is preliminary data.</text>
</comment>
<dbReference type="OrthoDB" id="411584at2759"/>
<feature type="domain" description="Solute-binding protein family 3/N-terminal" evidence="5">
    <location>
        <begin position="181"/>
        <end position="408"/>
    </location>
</feature>
<dbReference type="Pfam" id="PF00497">
    <property type="entry name" value="SBP_bac_3"/>
    <property type="match status" value="1"/>
</dbReference>
<dbReference type="Proteomes" id="UP000186817">
    <property type="component" value="Unassembled WGS sequence"/>
</dbReference>
<dbReference type="Gene3D" id="1.10.1040.10">
    <property type="entry name" value="N-(1-d-carboxylethyl)-l-norvaline Dehydrogenase, domain 2"/>
    <property type="match status" value="1"/>
</dbReference>
<evidence type="ECO:0000256" key="1">
    <source>
        <dbReference type="ARBA" id="ARBA00007870"/>
    </source>
</evidence>
<dbReference type="GO" id="GO:0008677">
    <property type="term" value="F:2-dehydropantoate 2-reductase activity"/>
    <property type="evidence" value="ECO:0007669"/>
    <property type="project" value="InterPro"/>
</dbReference>
<evidence type="ECO:0000313" key="7">
    <source>
        <dbReference type="Proteomes" id="UP000186817"/>
    </source>
</evidence>
<protein>
    <submittedName>
        <fullName evidence="6">Putative 2-dehydropantoate 2-reductase</fullName>
    </submittedName>
</protein>
<dbReference type="InterPro" id="IPR013328">
    <property type="entry name" value="6PGD_dom2"/>
</dbReference>
<feature type="compositionally biased region" description="Basic residues" evidence="4">
    <location>
        <begin position="792"/>
        <end position="809"/>
    </location>
</feature>
<dbReference type="SUPFAM" id="SSF82657">
    <property type="entry name" value="BolA-like"/>
    <property type="match status" value="1"/>
</dbReference>
<organism evidence="6 7">
    <name type="scientific">Symbiodinium microadriaticum</name>
    <name type="common">Dinoflagellate</name>
    <name type="synonym">Zooxanthella microadriatica</name>
    <dbReference type="NCBI Taxonomy" id="2951"/>
    <lineage>
        <taxon>Eukaryota</taxon>
        <taxon>Sar</taxon>
        <taxon>Alveolata</taxon>
        <taxon>Dinophyceae</taxon>
        <taxon>Suessiales</taxon>
        <taxon>Symbiodiniaceae</taxon>
        <taxon>Symbiodinium</taxon>
    </lineage>
</organism>
<dbReference type="InterPro" id="IPR002634">
    <property type="entry name" value="BolA"/>
</dbReference>
<keyword evidence="7" id="KW-1185">Reference proteome</keyword>
<dbReference type="InterPro" id="IPR003710">
    <property type="entry name" value="ApbA"/>
</dbReference>
<keyword evidence="3" id="KW-0560">Oxidoreductase</keyword>
<dbReference type="Pfam" id="PF08546">
    <property type="entry name" value="ApbA_C"/>
    <property type="match status" value="1"/>
</dbReference>
<dbReference type="PANTHER" id="PTHR21708">
    <property type="entry name" value="PROBABLE 2-DEHYDROPANTOATE 2-REDUCTASE"/>
    <property type="match status" value="1"/>
</dbReference>
<evidence type="ECO:0000256" key="3">
    <source>
        <dbReference type="ARBA" id="ARBA00023002"/>
    </source>
</evidence>
<dbReference type="InterPro" id="IPR008927">
    <property type="entry name" value="6-PGluconate_DH-like_C_sf"/>
</dbReference>
<evidence type="ECO:0000256" key="2">
    <source>
        <dbReference type="ARBA" id="ARBA00022857"/>
    </source>
</evidence>
<evidence type="ECO:0000313" key="6">
    <source>
        <dbReference type="EMBL" id="OLP79966.1"/>
    </source>
</evidence>
<feature type="region of interest" description="Disordered" evidence="4">
    <location>
        <begin position="790"/>
        <end position="809"/>
    </location>
</feature>
<dbReference type="InterPro" id="IPR036291">
    <property type="entry name" value="NAD(P)-bd_dom_sf"/>
</dbReference>
<accession>A0A1Q9CAM2</accession>
<dbReference type="Gene3D" id="3.40.190.10">
    <property type="entry name" value="Periplasmic binding protein-like II"/>
    <property type="match status" value="2"/>
</dbReference>
<reference evidence="6 7" key="1">
    <citation type="submission" date="2016-02" db="EMBL/GenBank/DDBJ databases">
        <title>Genome analysis of coral dinoflagellate symbionts highlights evolutionary adaptations to a symbiotic lifestyle.</title>
        <authorList>
            <person name="Aranda M."/>
            <person name="Li Y."/>
            <person name="Liew Y.J."/>
            <person name="Baumgarten S."/>
            <person name="Simakov O."/>
            <person name="Wilson M."/>
            <person name="Piel J."/>
            <person name="Ashoor H."/>
            <person name="Bougouffa S."/>
            <person name="Bajic V.B."/>
            <person name="Ryu T."/>
            <person name="Ravasi T."/>
            <person name="Bayer T."/>
            <person name="Micklem G."/>
            <person name="Kim H."/>
            <person name="Bhak J."/>
            <person name="Lajeunesse T.C."/>
            <person name="Voolstra C.R."/>
        </authorList>
    </citation>
    <scope>NUCLEOTIDE SEQUENCE [LARGE SCALE GENOMIC DNA]</scope>
    <source>
        <strain evidence="6 7">CCMP2467</strain>
    </source>
</reference>
<evidence type="ECO:0000259" key="5">
    <source>
        <dbReference type="SMART" id="SM00062"/>
    </source>
</evidence>
<dbReference type="Gene3D" id="3.30.300.90">
    <property type="entry name" value="BolA-like"/>
    <property type="match status" value="1"/>
</dbReference>
<dbReference type="Pfam" id="PF01722">
    <property type="entry name" value="BolA"/>
    <property type="match status" value="1"/>
</dbReference>
<dbReference type="NCBIfam" id="TIGR00745">
    <property type="entry name" value="apbA_panE"/>
    <property type="match status" value="1"/>
</dbReference>
<dbReference type="GO" id="GO:0015940">
    <property type="term" value="P:pantothenate biosynthetic process"/>
    <property type="evidence" value="ECO:0007669"/>
    <property type="project" value="InterPro"/>
</dbReference>
<proteinExistence type="inferred from homology"/>
<dbReference type="SMART" id="SM00062">
    <property type="entry name" value="PBPb"/>
    <property type="match status" value="1"/>
</dbReference>
<dbReference type="Gene3D" id="3.40.50.720">
    <property type="entry name" value="NAD(P)-binding Rossmann-like Domain"/>
    <property type="match status" value="1"/>
</dbReference>
<dbReference type="InterPro" id="IPR013752">
    <property type="entry name" value="KPA_reductase"/>
</dbReference>
<dbReference type="InterPro" id="IPR036065">
    <property type="entry name" value="BolA-like_sf"/>
</dbReference>
<comment type="similarity">
    <text evidence="1">Belongs to the ketopantoate reductase family.</text>
</comment>
<dbReference type="EMBL" id="LSRX01001430">
    <property type="protein sequence ID" value="OLP79966.1"/>
    <property type="molecule type" value="Genomic_DNA"/>
</dbReference>